<dbReference type="AlphaFoldDB" id="E2C4K1"/>
<evidence type="ECO:0008006" key="4">
    <source>
        <dbReference type="Google" id="ProtNLM"/>
    </source>
</evidence>
<keyword evidence="1" id="KW-0732">Signal</keyword>
<reference evidence="2 3" key="1">
    <citation type="journal article" date="2010" name="Science">
        <title>Genomic comparison of the ants Camponotus floridanus and Harpegnathos saltator.</title>
        <authorList>
            <person name="Bonasio R."/>
            <person name="Zhang G."/>
            <person name="Ye C."/>
            <person name="Mutti N.S."/>
            <person name="Fang X."/>
            <person name="Qin N."/>
            <person name="Donahue G."/>
            <person name="Yang P."/>
            <person name="Li Q."/>
            <person name="Li C."/>
            <person name="Zhang P."/>
            <person name="Huang Z."/>
            <person name="Berger S.L."/>
            <person name="Reinberg D."/>
            <person name="Wang J."/>
            <person name="Liebig J."/>
        </authorList>
    </citation>
    <scope>NUCLEOTIDE SEQUENCE [LARGE SCALE GENOMIC DNA]</scope>
    <source>
        <strain evidence="2 3">R22 G/1</strain>
    </source>
</reference>
<dbReference type="Proteomes" id="UP000008237">
    <property type="component" value="Unassembled WGS sequence"/>
</dbReference>
<accession>E2C4K1</accession>
<organism evidence="3">
    <name type="scientific">Harpegnathos saltator</name>
    <name type="common">Jerdon's jumping ant</name>
    <dbReference type="NCBI Taxonomy" id="610380"/>
    <lineage>
        <taxon>Eukaryota</taxon>
        <taxon>Metazoa</taxon>
        <taxon>Ecdysozoa</taxon>
        <taxon>Arthropoda</taxon>
        <taxon>Hexapoda</taxon>
        <taxon>Insecta</taxon>
        <taxon>Pterygota</taxon>
        <taxon>Neoptera</taxon>
        <taxon>Endopterygota</taxon>
        <taxon>Hymenoptera</taxon>
        <taxon>Apocrita</taxon>
        <taxon>Aculeata</taxon>
        <taxon>Formicoidea</taxon>
        <taxon>Formicidae</taxon>
        <taxon>Ponerinae</taxon>
        <taxon>Ponerini</taxon>
        <taxon>Harpegnathos</taxon>
    </lineage>
</organism>
<dbReference type="OrthoDB" id="8174700at2759"/>
<sequence length="251" mass="29044">MRIIFALFVITSGFIAKTSAIPLKDRLPDLHTCPSSKLQTCLLQSLESIRPYLAQGVPRLGIPVFEPYYTELYEMTFQNQFIPIMKFRDTYINGISNFTINNVRVANKNRDIQFFAHFPLITVCTKFDAYASFAPMLIKSSRYRLSSKFTNVVAEIIIRGTNFENEEENEQYFYVNNVTVTIKKFGRIKTTKEQRGSPERLMEMANNYLELEWDAVTSELTYNIEDIAADLVQIISNRIYTNFPIDVLMTS</sequence>
<dbReference type="KEGG" id="hst:105189928"/>
<dbReference type="PhylomeDB" id="E2C4K1"/>
<name>E2C4K1_HARSA</name>
<protein>
    <recommendedName>
        <fullName evidence="4">Circadian clock-controlled protein</fullName>
    </recommendedName>
</protein>
<gene>
    <name evidence="2" type="ORF">EAI_06723</name>
</gene>
<dbReference type="EMBL" id="GL452493">
    <property type="protein sequence ID" value="EFN77130.1"/>
    <property type="molecule type" value="Genomic_DNA"/>
</dbReference>
<dbReference type="Gene3D" id="3.15.10.30">
    <property type="entry name" value="Haemolymph juvenile hormone binding protein"/>
    <property type="match status" value="1"/>
</dbReference>
<dbReference type="InParanoid" id="E2C4K1"/>
<evidence type="ECO:0000256" key="1">
    <source>
        <dbReference type="SAM" id="SignalP"/>
    </source>
</evidence>
<dbReference type="PANTHER" id="PTHR11008:SF14">
    <property type="entry name" value="CIRCADIAN CLOCK-CONTROLLED PROTEIN-LIKE PROTEIN"/>
    <property type="match status" value="1"/>
</dbReference>
<dbReference type="Pfam" id="PF06585">
    <property type="entry name" value="JHBP"/>
    <property type="match status" value="1"/>
</dbReference>
<dbReference type="InterPro" id="IPR010562">
    <property type="entry name" value="Haemolymph_juvenile_hormone-bd"/>
</dbReference>
<dbReference type="PANTHER" id="PTHR11008">
    <property type="entry name" value="PROTEIN TAKEOUT-LIKE PROTEIN"/>
    <property type="match status" value="1"/>
</dbReference>
<keyword evidence="3" id="KW-1185">Reference proteome</keyword>
<feature type="chain" id="PRO_5003157649" description="Circadian clock-controlled protein" evidence="1">
    <location>
        <begin position="21"/>
        <end position="251"/>
    </location>
</feature>
<dbReference type="GO" id="GO:0005615">
    <property type="term" value="C:extracellular space"/>
    <property type="evidence" value="ECO:0007669"/>
    <property type="project" value="TreeGrafter"/>
</dbReference>
<feature type="signal peptide" evidence="1">
    <location>
        <begin position="1"/>
        <end position="20"/>
    </location>
</feature>
<proteinExistence type="predicted"/>
<evidence type="ECO:0000313" key="2">
    <source>
        <dbReference type="EMBL" id="EFN77130.1"/>
    </source>
</evidence>
<dbReference type="STRING" id="610380.E2C4K1"/>
<dbReference type="InterPro" id="IPR038606">
    <property type="entry name" value="To_sf"/>
</dbReference>
<evidence type="ECO:0000313" key="3">
    <source>
        <dbReference type="Proteomes" id="UP000008237"/>
    </source>
</evidence>
<dbReference type="SMART" id="SM00700">
    <property type="entry name" value="JHBP"/>
    <property type="match status" value="1"/>
</dbReference>